<gene>
    <name evidence="3" type="ORF">FPE_LOCUS7500</name>
</gene>
<dbReference type="CDD" id="cd17546">
    <property type="entry name" value="REC_hyHK_CKI1_RcsC-like"/>
    <property type="match status" value="1"/>
</dbReference>
<feature type="modified residue" description="4-aspartylphosphate" evidence="1">
    <location>
        <position position="64"/>
    </location>
</feature>
<evidence type="ECO:0000313" key="3">
    <source>
        <dbReference type="EMBL" id="CAI9760070.1"/>
    </source>
</evidence>
<sequence>MMSKNNLALGQKFSVLIVDDDKIIRRIHKMLLTKFEFESHAVENGKEAVDLYISGKNFDLILMDMEMAVMDGPKATRELRSMGINNVIVGVTSRGSTSEKQAFTEAGLDYCVEKPLSSETITSLLKELAKKY</sequence>
<protein>
    <recommendedName>
        <fullName evidence="2">Response regulatory domain-containing protein</fullName>
    </recommendedName>
</protein>
<dbReference type="InterPro" id="IPR052048">
    <property type="entry name" value="ST_Response_Regulator"/>
</dbReference>
<dbReference type="Proteomes" id="UP000834106">
    <property type="component" value="Chromosome 4"/>
</dbReference>
<dbReference type="InterPro" id="IPR001789">
    <property type="entry name" value="Sig_transdc_resp-reg_receiver"/>
</dbReference>
<evidence type="ECO:0000259" key="2">
    <source>
        <dbReference type="PROSITE" id="PS50110"/>
    </source>
</evidence>
<evidence type="ECO:0000256" key="1">
    <source>
        <dbReference type="PROSITE-ProRule" id="PRU00169"/>
    </source>
</evidence>
<proteinExistence type="predicted"/>
<dbReference type="PANTHER" id="PTHR43228:SF1">
    <property type="entry name" value="TWO-COMPONENT RESPONSE REGULATOR ARR22"/>
    <property type="match status" value="1"/>
</dbReference>
<dbReference type="GO" id="GO:0000160">
    <property type="term" value="P:phosphorelay signal transduction system"/>
    <property type="evidence" value="ECO:0007669"/>
    <property type="project" value="InterPro"/>
</dbReference>
<dbReference type="EMBL" id="OU503039">
    <property type="protein sequence ID" value="CAI9760070.1"/>
    <property type="molecule type" value="Genomic_DNA"/>
</dbReference>
<dbReference type="Pfam" id="PF00072">
    <property type="entry name" value="Response_reg"/>
    <property type="match status" value="1"/>
</dbReference>
<feature type="domain" description="Response regulatory" evidence="2">
    <location>
        <begin position="14"/>
        <end position="129"/>
    </location>
</feature>
<keyword evidence="1" id="KW-0597">Phosphoprotein</keyword>
<dbReference type="PANTHER" id="PTHR43228">
    <property type="entry name" value="TWO-COMPONENT RESPONSE REGULATOR"/>
    <property type="match status" value="1"/>
</dbReference>
<accession>A0AAD1YZJ3</accession>
<dbReference type="AlphaFoldDB" id="A0AAD1YZJ3"/>
<evidence type="ECO:0000313" key="4">
    <source>
        <dbReference type="Proteomes" id="UP000834106"/>
    </source>
</evidence>
<organism evidence="3 4">
    <name type="scientific">Fraxinus pennsylvanica</name>
    <dbReference type="NCBI Taxonomy" id="56036"/>
    <lineage>
        <taxon>Eukaryota</taxon>
        <taxon>Viridiplantae</taxon>
        <taxon>Streptophyta</taxon>
        <taxon>Embryophyta</taxon>
        <taxon>Tracheophyta</taxon>
        <taxon>Spermatophyta</taxon>
        <taxon>Magnoliopsida</taxon>
        <taxon>eudicotyledons</taxon>
        <taxon>Gunneridae</taxon>
        <taxon>Pentapetalae</taxon>
        <taxon>asterids</taxon>
        <taxon>lamiids</taxon>
        <taxon>Lamiales</taxon>
        <taxon>Oleaceae</taxon>
        <taxon>Oleeae</taxon>
        <taxon>Fraxinus</taxon>
    </lineage>
</organism>
<dbReference type="SUPFAM" id="SSF52172">
    <property type="entry name" value="CheY-like"/>
    <property type="match status" value="1"/>
</dbReference>
<keyword evidence="4" id="KW-1185">Reference proteome</keyword>
<dbReference type="SMART" id="SM00448">
    <property type="entry name" value="REC"/>
    <property type="match status" value="1"/>
</dbReference>
<dbReference type="InterPro" id="IPR011006">
    <property type="entry name" value="CheY-like_superfamily"/>
</dbReference>
<dbReference type="PROSITE" id="PS50110">
    <property type="entry name" value="RESPONSE_REGULATORY"/>
    <property type="match status" value="1"/>
</dbReference>
<dbReference type="Gene3D" id="3.40.50.2300">
    <property type="match status" value="1"/>
</dbReference>
<reference evidence="3" key="1">
    <citation type="submission" date="2023-05" db="EMBL/GenBank/DDBJ databases">
        <authorList>
            <person name="Huff M."/>
        </authorList>
    </citation>
    <scope>NUCLEOTIDE SEQUENCE</scope>
</reference>
<name>A0AAD1YZJ3_9LAMI</name>